<evidence type="ECO:0000256" key="5">
    <source>
        <dbReference type="ARBA" id="ARBA00022741"/>
    </source>
</evidence>
<evidence type="ECO:0000256" key="9">
    <source>
        <dbReference type="PROSITE-ProRule" id="PRU10141"/>
    </source>
</evidence>
<dbReference type="PROSITE" id="PS50011">
    <property type="entry name" value="PROTEIN_KINASE_DOM"/>
    <property type="match status" value="1"/>
</dbReference>
<keyword evidence="8" id="KW-0652">Protein synthesis inhibitor</keyword>
<dbReference type="SUPFAM" id="SSF56112">
    <property type="entry name" value="Protein kinase-like (PK-like)"/>
    <property type="match status" value="1"/>
</dbReference>
<feature type="domain" description="Protein kinase" evidence="11">
    <location>
        <begin position="131"/>
        <end position="404"/>
    </location>
</feature>
<keyword evidence="3" id="KW-0597">Phosphoprotein</keyword>
<evidence type="ECO:0000256" key="3">
    <source>
        <dbReference type="ARBA" id="ARBA00022553"/>
    </source>
</evidence>
<evidence type="ECO:0000256" key="10">
    <source>
        <dbReference type="SAM" id="MobiDB-lite"/>
    </source>
</evidence>
<dbReference type="Proteomes" id="UP000269721">
    <property type="component" value="Unassembled WGS sequence"/>
</dbReference>
<dbReference type="OrthoDB" id="1405469at2759"/>
<dbReference type="GO" id="GO:0004694">
    <property type="term" value="F:eukaryotic translation initiation factor 2alpha kinase activity"/>
    <property type="evidence" value="ECO:0007669"/>
    <property type="project" value="TreeGrafter"/>
</dbReference>
<protein>
    <recommendedName>
        <fullName evidence="1">non-specific serine/threonine protein kinase</fullName>
        <ecNumber evidence="1">2.7.11.1</ecNumber>
    </recommendedName>
</protein>
<accession>A0A4P9VWG4</accession>
<dbReference type="InterPro" id="IPR011009">
    <property type="entry name" value="Kinase-like_dom_sf"/>
</dbReference>
<dbReference type="EMBL" id="ML000567">
    <property type="protein sequence ID" value="RKO84041.1"/>
    <property type="molecule type" value="Genomic_DNA"/>
</dbReference>
<feature type="region of interest" description="Disordered" evidence="10">
    <location>
        <begin position="261"/>
        <end position="340"/>
    </location>
</feature>
<dbReference type="InterPro" id="IPR017441">
    <property type="entry name" value="Protein_kinase_ATP_BS"/>
</dbReference>
<evidence type="ECO:0000256" key="7">
    <source>
        <dbReference type="ARBA" id="ARBA00022840"/>
    </source>
</evidence>
<keyword evidence="7 9" id="KW-0067">ATP-binding</keyword>
<keyword evidence="2" id="KW-0723">Serine/threonine-protein kinase</keyword>
<evidence type="ECO:0000259" key="11">
    <source>
        <dbReference type="PROSITE" id="PS50011"/>
    </source>
</evidence>
<reference evidence="13" key="1">
    <citation type="journal article" date="2018" name="Nat. Microbiol.">
        <title>Leveraging single-cell genomics to expand the fungal tree of life.</title>
        <authorList>
            <person name="Ahrendt S.R."/>
            <person name="Quandt C.A."/>
            <person name="Ciobanu D."/>
            <person name="Clum A."/>
            <person name="Salamov A."/>
            <person name="Andreopoulos B."/>
            <person name="Cheng J.F."/>
            <person name="Woyke T."/>
            <person name="Pelin A."/>
            <person name="Henrissat B."/>
            <person name="Reynolds N.K."/>
            <person name="Benny G.L."/>
            <person name="Smith M.E."/>
            <person name="James T.Y."/>
            <person name="Grigoriev I.V."/>
        </authorList>
    </citation>
    <scope>NUCLEOTIDE SEQUENCE [LARGE SCALE GENOMIC DNA]</scope>
</reference>
<dbReference type="GO" id="GO:0005737">
    <property type="term" value="C:cytoplasm"/>
    <property type="evidence" value="ECO:0007669"/>
    <property type="project" value="TreeGrafter"/>
</dbReference>
<dbReference type="Gene3D" id="3.30.200.20">
    <property type="entry name" value="Phosphorylase Kinase, domain 1"/>
    <property type="match status" value="1"/>
</dbReference>
<dbReference type="GO" id="GO:0005634">
    <property type="term" value="C:nucleus"/>
    <property type="evidence" value="ECO:0007669"/>
    <property type="project" value="TreeGrafter"/>
</dbReference>
<dbReference type="GO" id="GO:0017148">
    <property type="term" value="P:negative regulation of translation"/>
    <property type="evidence" value="ECO:0007669"/>
    <property type="project" value="UniProtKB-KW"/>
</dbReference>
<evidence type="ECO:0000256" key="2">
    <source>
        <dbReference type="ARBA" id="ARBA00022527"/>
    </source>
</evidence>
<dbReference type="Gene3D" id="1.10.510.10">
    <property type="entry name" value="Transferase(Phosphotransferase) domain 1"/>
    <property type="match status" value="1"/>
</dbReference>
<keyword evidence="4" id="KW-0808">Transferase</keyword>
<evidence type="ECO:0000256" key="6">
    <source>
        <dbReference type="ARBA" id="ARBA00022777"/>
    </source>
</evidence>
<gene>
    <name evidence="12" type="ORF">BDK51DRAFT_33463</name>
</gene>
<name>A0A4P9VWG4_9FUNG</name>
<keyword evidence="13" id="KW-1185">Reference proteome</keyword>
<evidence type="ECO:0000256" key="4">
    <source>
        <dbReference type="ARBA" id="ARBA00022679"/>
    </source>
</evidence>
<feature type="binding site" evidence="9">
    <location>
        <position position="161"/>
    </location>
    <ligand>
        <name>ATP</name>
        <dbReference type="ChEBI" id="CHEBI:30616"/>
    </ligand>
</feature>
<dbReference type="PANTHER" id="PTHR11042:SF187">
    <property type="entry name" value="EUKARYOTIC TRANSLATION INITIATION FACTOR 2-ALPHA KINASE 2"/>
    <property type="match status" value="1"/>
</dbReference>
<sequence>MQNFCTLYDESSHRSRKLFYIICKQLSQMGIIESDDWIDELSSVRGSYKRAFRDLVVQAMVAIKEKDIEARGLPASGPSSSDNIPQVGIVHAADSRDFLNADSATSLRGSDKIRDLSEVLDFRSSRYQDDFAEILPLGRGAFGQVWRVENKLDGMEYAIKKIRLRGEKSKKLEKILREVKFQARLTHPNVVRYYSAWLEHIDESAAMRGCVPDDGDALSPSSTGYSNTGTMTADPRLVEVSTGGEDNGNADEDSFQIEFTDSIGGANDDDDDDADESDEIGEDEDEDDDEDDDDADDDGSDDVTDSNPSSPSLSPSPKHGASSIPIPHARATPPPIHAATRPPRQLTLFIQMELCNITLQEWLNARNRSFFETGNSVDGRECLKIFKDVVEGLAYVHDMGCIHR</sequence>
<dbReference type="InterPro" id="IPR000719">
    <property type="entry name" value="Prot_kinase_dom"/>
</dbReference>
<organism evidence="12 13">
    <name type="scientific">Blyttiomyces helicus</name>
    <dbReference type="NCBI Taxonomy" id="388810"/>
    <lineage>
        <taxon>Eukaryota</taxon>
        <taxon>Fungi</taxon>
        <taxon>Fungi incertae sedis</taxon>
        <taxon>Chytridiomycota</taxon>
        <taxon>Chytridiomycota incertae sedis</taxon>
        <taxon>Chytridiomycetes</taxon>
        <taxon>Chytridiomycetes incertae sedis</taxon>
        <taxon>Blyttiomyces</taxon>
    </lineage>
</organism>
<dbReference type="Pfam" id="PF22949">
    <property type="entry name" value="HRI2_3H"/>
    <property type="match status" value="1"/>
</dbReference>
<dbReference type="PROSITE" id="PS00107">
    <property type="entry name" value="PROTEIN_KINASE_ATP"/>
    <property type="match status" value="1"/>
</dbReference>
<dbReference type="AlphaFoldDB" id="A0A4P9VWG4"/>
<feature type="compositionally biased region" description="Polar residues" evidence="10">
    <location>
        <begin position="219"/>
        <end position="231"/>
    </location>
</feature>
<feature type="compositionally biased region" description="Low complexity" evidence="10">
    <location>
        <begin position="306"/>
        <end position="317"/>
    </location>
</feature>
<dbReference type="GO" id="GO:0005524">
    <property type="term" value="F:ATP binding"/>
    <property type="evidence" value="ECO:0007669"/>
    <property type="project" value="UniProtKB-UniRule"/>
</dbReference>
<evidence type="ECO:0000256" key="8">
    <source>
        <dbReference type="ARBA" id="ARBA00023193"/>
    </source>
</evidence>
<feature type="compositionally biased region" description="Acidic residues" evidence="10">
    <location>
        <begin position="267"/>
        <end position="304"/>
    </location>
</feature>
<dbReference type="SMART" id="SM00220">
    <property type="entry name" value="S_TKc"/>
    <property type="match status" value="1"/>
</dbReference>
<dbReference type="PANTHER" id="PTHR11042">
    <property type="entry name" value="EUKARYOTIC TRANSLATION INITIATION FACTOR 2-ALPHA KINASE EIF2-ALPHA KINASE -RELATED"/>
    <property type="match status" value="1"/>
</dbReference>
<dbReference type="EC" id="2.7.11.1" evidence="1"/>
<dbReference type="Pfam" id="PF00069">
    <property type="entry name" value="Pkinase"/>
    <property type="match status" value="1"/>
</dbReference>
<dbReference type="InterPro" id="IPR054521">
    <property type="entry name" value="HRI2_3H"/>
</dbReference>
<proteinExistence type="predicted"/>
<evidence type="ECO:0000313" key="13">
    <source>
        <dbReference type="Proteomes" id="UP000269721"/>
    </source>
</evidence>
<evidence type="ECO:0000256" key="1">
    <source>
        <dbReference type="ARBA" id="ARBA00012513"/>
    </source>
</evidence>
<keyword evidence="6 12" id="KW-0418">Kinase</keyword>
<feature type="region of interest" description="Disordered" evidence="10">
    <location>
        <begin position="212"/>
        <end position="234"/>
    </location>
</feature>
<evidence type="ECO:0000313" key="12">
    <source>
        <dbReference type="EMBL" id="RKO84041.1"/>
    </source>
</evidence>
<keyword evidence="5 9" id="KW-0547">Nucleotide-binding</keyword>
<dbReference type="InterPro" id="IPR050339">
    <property type="entry name" value="CC_SR_Kinase"/>
</dbReference>